<dbReference type="CDD" id="cd03784">
    <property type="entry name" value="GT1_Gtf-like"/>
    <property type="match status" value="1"/>
</dbReference>
<dbReference type="GeneID" id="25276775"/>
<dbReference type="FunFam" id="3.40.50.2000:FF:000100">
    <property type="entry name" value="Glycosyltransferase family 1 protein"/>
    <property type="match status" value="1"/>
</dbReference>
<keyword evidence="7" id="KW-1185">Reference proteome</keyword>
<feature type="region of interest" description="Disordered" evidence="3">
    <location>
        <begin position="1007"/>
        <end position="1039"/>
    </location>
</feature>
<dbReference type="GO" id="GO:0016906">
    <property type="term" value="F:sterol 3-beta-glucosyltransferase activity"/>
    <property type="evidence" value="ECO:0007669"/>
    <property type="project" value="UniProtKB-ARBA"/>
</dbReference>
<dbReference type="InterPro" id="IPR010610">
    <property type="entry name" value="EryCIII-like_C"/>
</dbReference>
<feature type="compositionally biased region" description="Basic and acidic residues" evidence="3">
    <location>
        <begin position="41"/>
        <end position="57"/>
    </location>
</feature>
<dbReference type="Proteomes" id="UP000027920">
    <property type="component" value="Unassembled WGS sequence"/>
</dbReference>
<keyword evidence="1" id="KW-0808">Transferase</keyword>
<dbReference type="InterPro" id="IPR002213">
    <property type="entry name" value="UDP_glucos_trans"/>
</dbReference>
<proteinExistence type="predicted"/>
<dbReference type="InterPro" id="IPR050426">
    <property type="entry name" value="Glycosyltransferase_28"/>
</dbReference>
<dbReference type="GO" id="GO:0006629">
    <property type="term" value="P:lipid metabolic process"/>
    <property type="evidence" value="ECO:0007669"/>
    <property type="project" value="UniProtKB-KW"/>
</dbReference>
<dbReference type="FunFam" id="3.40.50.2000:FF:000009">
    <property type="entry name" value="Sterol 3-beta-glucosyltransferase UGT80A2"/>
    <property type="match status" value="1"/>
</dbReference>
<evidence type="ECO:0000313" key="7">
    <source>
        <dbReference type="Proteomes" id="UP000027920"/>
    </source>
</evidence>
<evidence type="ECO:0000259" key="5">
    <source>
        <dbReference type="Pfam" id="PF06722"/>
    </source>
</evidence>
<gene>
    <name evidence="6" type="ORF">A1O9_01829</name>
</gene>
<dbReference type="OrthoDB" id="5835829at2759"/>
<dbReference type="Gene3D" id="3.40.50.2000">
    <property type="entry name" value="Glycogen Phosphorylase B"/>
    <property type="match status" value="2"/>
</dbReference>
<keyword evidence="2" id="KW-0443">Lipid metabolism</keyword>
<name>A0A072PVG4_9EURO</name>
<evidence type="ECO:0000313" key="6">
    <source>
        <dbReference type="EMBL" id="KEF63851.1"/>
    </source>
</evidence>
<evidence type="ECO:0000256" key="1">
    <source>
        <dbReference type="ARBA" id="ARBA00022679"/>
    </source>
</evidence>
<dbReference type="STRING" id="1182545.A0A072PVG4"/>
<feature type="region of interest" description="Disordered" evidence="3">
    <location>
        <begin position="1058"/>
        <end position="1090"/>
    </location>
</feature>
<dbReference type="SUPFAM" id="SSF53756">
    <property type="entry name" value="UDP-Glycosyltransferase/glycogen phosphorylase"/>
    <property type="match status" value="1"/>
</dbReference>
<accession>A0A072PVG4</accession>
<feature type="region of interest" description="Disordered" evidence="3">
    <location>
        <begin position="103"/>
        <end position="131"/>
    </location>
</feature>
<dbReference type="HOGENOM" id="CLU_000537_2_2_1"/>
<dbReference type="RefSeq" id="XP_013266441.1">
    <property type="nucleotide sequence ID" value="XM_013410987.1"/>
</dbReference>
<reference evidence="6 7" key="1">
    <citation type="submission" date="2013-03" db="EMBL/GenBank/DDBJ databases">
        <title>The Genome Sequence of Exophiala aquamarina CBS 119918.</title>
        <authorList>
            <consortium name="The Broad Institute Genomics Platform"/>
            <person name="Cuomo C."/>
            <person name="de Hoog S."/>
            <person name="Gorbushina A."/>
            <person name="Walker B."/>
            <person name="Young S.K."/>
            <person name="Zeng Q."/>
            <person name="Gargeya S."/>
            <person name="Fitzgerald M."/>
            <person name="Haas B."/>
            <person name="Abouelleil A."/>
            <person name="Allen A.W."/>
            <person name="Alvarado L."/>
            <person name="Arachchi H.M."/>
            <person name="Berlin A.M."/>
            <person name="Chapman S.B."/>
            <person name="Gainer-Dewar J."/>
            <person name="Goldberg J."/>
            <person name="Griggs A."/>
            <person name="Gujja S."/>
            <person name="Hansen M."/>
            <person name="Howarth C."/>
            <person name="Imamovic A."/>
            <person name="Ireland A."/>
            <person name="Larimer J."/>
            <person name="McCowan C."/>
            <person name="Murphy C."/>
            <person name="Pearson M."/>
            <person name="Poon T.W."/>
            <person name="Priest M."/>
            <person name="Roberts A."/>
            <person name="Saif S."/>
            <person name="Shea T."/>
            <person name="Sisk P."/>
            <person name="Sykes S."/>
            <person name="Wortman J."/>
            <person name="Nusbaum C."/>
            <person name="Birren B."/>
        </authorList>
    </citation>
    <scope>NUCLEOTIDE SEQUENCE [LARGE SCALE GENOMIC DNA]</scope>
    <source>
        <strain evidence="6 7">CBS 119918</strain>
    </source>
</reference>
<dbReference type="VEuPathDB" id="FungiDB:A1O9_01829"/>
<comment type="caution">
    <text evidence="6">The sequence shown here is derived from an EMBL/GenBank/DDBJ whole genome shotgun (WGS) entry which is preliminary data.</text>
</comment>
<feature type="compositionally biased region" description="Basic and acidic residues" evidence="3">
    <location>
        <begin position="1060"/>
        <end position="1090"/>
    </location>
</feature>
<evidence type="ECO:0000259" key="4">
    <source>
        <dbReference type="Pfam" id="PF03033"/>
    </source>
</evidence>
<dbReference type="Pfam" id="PF03033">
    <property type="entry name" value="Glyco_transf_28"/>
    <property type="match status" value="1"/>
</dbReference>
<organism evidence="6 7">
    <name type="scientific">Exophiala aquamarina CBS 119918</name>
    <dbReference type="NCBI Taxonomy" id="1182545"/>
    <lineage>
        <taxon>Eukaryota</taxon>
        <taxon>Fungi</taxon>
        <taxon>Dikarya</taxon>
        <taxon>Ascomycota</taxon>
        <taxon>Pezizomycotina</taxon>
        <taxon>Eurotiomycetes</taxon>
        <taxon>Chaetothyriomycetidae</taxon>
        <taxon>Chaetothyriales</taxon>
        <taxon>Herpotrichiellaceae</taxon>
        <taxon>Exophiala</taxon>
    </lineage>
</organism>
<dbReference type="PANTHER" id="PTHR48050:SF5">
    <property type="entry name" value="UDP-GLUCOSE,STEROL TRANSFERASE"/>
    <property type="match status" value="1"/>
</dbReference>
<dbReference type="AlphaFoldDB" id="A0A072PVG4"/>
<dbReference type="InterPro" id="IPR004276">
    <property type="entry name" value="GlycoTrans_28_N"/>
</dbReference>
<dbReference type="PANTHER" id="PTHR48050">
    <property type="entry name" value="STEROL 3-BETA-GLUCOSYLTRANSFERASE"/>
    <property type="match status" value="1"/>
</dbReference>
<evidence type="ECO:0000256" key="2">
    <source>
        <dbReference type="ARBA" id="ARBA00023098"/>
    </source>
</evidence>
<feature type="region of interest" description="Disordered" evidence="3">
    <location>
        <begin position="12"/>
        <end position="78"/>
    </location>
</feature>
<feature type="domain" description="Erythromycin biosynthesis protein CIII-like C-terminal" evidence="5">
    <location>
        <begin position="564"/>
        <end position="661"/>
    </location>
</feature>
<dbReference type="GO" id="GO:0005975">
    <property type="term" value="P:carbohydrate metabolic process"/>
    <property type="evidence" value="ECO:0007669"/>
    <property type="project" value="InterPro"/>
</dbReference>
<dbReference type="Pfam" id="PF06722">
    <property type="entry name" value="EryCIII-like_C"/>
    <property type="match status" value="1"/>
</dbReference>
<sequence length="1090" mass="120032">MALAIPPLVSSGIDYGTCPTLEPPPTTFPYPDNSGSTKTNTRFESDATLYDHGESNRSNEPSSCPTTPRLESKTQNDRPGLAARKFESDLAHPAAPRQLRPFRAHQSASTHHFDGAADSTDDASSEGGEFPTIARSYTQPASAGLSKAQLNRVRTHPKGRGLTIGNEHFESSGRIARDGRLTISINEAANSGYLAKALGATIESHLRPHHLAEERASQQAKADFLQAKPNLQVPRLNIVIMVIGSRGDIQPFLKIGKILRDKYRHRVRVATHPAFKTFIQEEIGLEFFSVGGDPSELMAFMVKNPGLVPSLETVKAGEIGRRRESMYQMFQGFWRACVNATDDETDTTNLKLVGTSVPFVADAIIANPPSFAHYHCAEKLSIPLHLVFTFPYSPTQAFPHPLANIKASNVDQSYTNFMSYPLVDLMTWQGLGDLVNRFRVLTLGLEPVSTLWAPGQLSRLKVPMTYLWSPGLVPKPRDWGPEIDIAGYVFLDLASSFKPPGDLLTFLERSDGRPLVYIGFGSISGIDDPHAFTKLIFEGVAKAGVRAIISRGWGGMGDGMDKADGIFMVDNVPHDWLFHRVDAVVHHGGAGTTAAGLRYGKPTLIIPFFGDQPFWSAMVVKAGAGAKEALPLKKLTVDKFAEGILQCLEPESKANAEEIAKSIEEEGDGAENAVDSFHRALDLDAMRCHIFKDRVAVWKVKHANSQLSALAADVLVDNKQLQWSDLHLKRNREWSDFQGPGEPITGAGGVVVSAFHEAFQELCEMHETTKRDIRAYEKRRQKRKNKSVSEGLLLPGRIAYATRGTSVEAQRMEHARLQQELNLQGEAEPSKLSFAHVRPNDNAQRPANLTRITTASSNAPPAVVAVMRDVGHGIGRSSRAIVSLPLKLWNATALGFHNAPRLYGDKTVRPAPQRISGFRSGAKAAGNEFVYGIYDGVTGLVRLPYLEVQEEGLSGLPKGVARGMGGFILKPISGVLGLGAYTFKGLHKSMRRRFRDTEKTDRWIRRARIAQGQRESQGLKEEAGDDDSATPPFDKSKVIERVRDHALKKWKTAEQQLVSEARERENHCSKWNRQHEQSPRVEPSQRARTG</sequence>
<evidence type="ECO:0000256" key="3">
    <source>
        <dbReference type="SAM" id="MobiDB-lite"/>
    </source>
</evidence>
<protein>
    <submittedName>
        <fullName evidence="6">Uncharacterized protein</fullName>
    </submittedName>
</protein>
<feature type="domain" description="Glycosyltransferase family 28 N-terminal" evidence="4">
    <location>
        <begin position="238"/>
        <end position="398"/>
    </location>
</feature>
<dbReference type="EMBL" id="AMGV01000001">
    <property type="protein sequence ID" value="KEF63851.1"/>
    <property type="molecule type" value="Genomic_DNA"/>
</dbReference>